<sequence>MCLRTGRSQTALLTVLWIEDPKVFSKRQRHLTTASGQVAGYERIADPRHMIGGRRCVSIVTIEVLEISMTDSISSRKPPVLSTTLHLAIFSCARFYASELVCGIQFLHSKSIVHRDLKPENILVAETGHIKITDFGLALENMFGDRTATKRAGTKEYMAPEMLANWYAFGVFLNKMITGECKYHRALFDETHSGVENIIKKSGIMGSSKQLSNDLKTKIIQHSCSGEGYKKLSQRFNLPISTVRNIVRKWKNTGTVLVKARSGRPRKTSQRQRRRMVRSVKDNPQTASRELQHQLAADGVTVHRSTIQRTLRKEKLYGRVMRKKPFLQARHKQSRLTYAKAHLEKPISFWKKVLGTDETKTELFVHTKRCYEWRPKNTAFQEKKNLLPTVKFGGSSIMLWGCVANASTGNFVKVEGRMDSSQYQQILDNNIHKSVTKLKLRRGWIFQQDNYTVLEWPSQSPDLNIIEHLWDHLKRAVHARRPSNLTELELFCKEEWSKIPSSRI</sequence>
<comment type="caution">
    <text evidence="9">The sequence shown here is derived from an EMBL/GenBank/DDBJ whole genome shotgun (WGS) entry which is preliminary data.</text>
</comment>
<dbReference type="PROSITE" id="PS00108">
    <property type="entry name" value="PROTEIN_KINASE_ST"/>
    <property type="match status" value="1"/>
</dbReference>
<evidence type="ECO:0000313" key="9">
    <source>
        <dbReference type="EMBL" id="CAJ0951707.1"/>
    </source>
</evidence>
<dbReference type="Pfam" id="PF13358">
    <property type="entry name" value="DDE_3"/>
    <property type="match status" value="1"/>
</dbReference>
<dbReference type="InterPro" id="IPR011009">
    <property type="entry name" value="Kinase-like_dom_sf"/>
</dbReference>
<proteinExistence type="predicted"/>
<evidence type="ECO:0000259" key="7">
    <source>
        <dbReference type="PROSITE" id="PS50011"/>
    </source>
</evidence>
<keyword evidence="10" id="KW-1185">Reference proteome</keyword>
<name>A0ABN9LYC1_9NEOB</name>
<dbReference type="SMART" id="SM00220">
    <property type="entry name" value="S_TKc"/>
    <property type="match status" value="1"/>
</dbReference>
<keyword evidence="1" id="KW-0723">Serine/threonine-protein kinase</keyword>
<protein>
    <submittedName>
        <fullName evidence="9">Uncharacterized protein</fullName>
    </submittedName>
</protein>
<dbReference type="Gene3D" id="1.10.10.10">
    <property type="entry name" value="Winged helix-like DNA-binding domain superfamily/Winged helix DNA-binding domain"/>
    <property type="match status" value="1"/>
</dbReference>
<reference evidence="9" key="1">
    <citation type="submission" date="2023-07" db="EMBL/GenBank/DDBJ databases">
        <authorList>
            <person name="Stuckert A."/>
        </authorList>
    </citation>
    <scope>NUCLEOTIDE SEQUENCE</scope>
</reference>
<dbReference type="InterPro" id="IPR038717">
    <property type="entry name" value="Tc1-like_DDE_dom"/>
</dbReference>
<dbReference type="EMBL" id="CAUEEQ010033731">
    <property type="protein sequence ID" value="CAJ0951707.1"/>
    <property type="molecule type" value="Genomic_DNA"/>
</dbReference>
<dbReference type="Proteomes" id="UP001176940">
    <property type="component" value="Unassembled WGS sequence"/>
</dbReference>
<keyword evidence="6" id="KW-0067">ATP-binding</keyword>
<evidence type="ECO:0000259" key="8">
    <source>
        <dbReference type="PROSITE" id="PS51057"/>
    </source>
</evidence>
<dbReference type="Gene3D" id="3.30.420.10">
    <property type="entry name" value="Ribonuclease H-like superfamily/Ribonuclease H"/>
    <property type="match status" value="1"/>
</dbReference>
<dbReference type="InterPro" id="IPR008271">
    <property type="entry name" value="Ser/Thr_kinase_AS"/>
</dbReference>
<dbReference type="Gene3D" id="1.10.510.10">
    <property type="entry name" value="Transferase(Phosphotransferase) domain 1"/>
    <property type="match status" value="1"/>
</dbReference>
<dbReference type="InterPro" id="IPR036388">
    <property type="entry name" value="WH-like_DNA-bd_sf"/>
</dbReference>
<evidence type="ECO:0000313" key="10">
    <source>
        <dbReference type="Proteomes" id="UP001176940"/>
    </source>
</evidence>
<dbReference type="InterPro" id="IPR001523">
    <property type="entry name" value="Paired_dom"/>
</dbReference>
<evidence type="ECO:0000256" key="6">
    <source>
        <dbReference type="ARBA" id="ARBA00022840"/>
    </source>
</evidence>
<keyword evidence="4" id="KW-0547">Nucleotide-binding</keyword>
<dbReference type="InterPro" id="IPR002492">
    <property type="entry name" value="Transposase_Tc1-like"/>
</dbReference>
<dbReference type="Pfam" id="PF00069">
    <property type="entry name" value="Pkinase"/>
    <property type="match status" value="1"/>
</dbReference>
<evidence type="ECO:0000256" key="3">
    <source>
        <dbReference type="ARBA" id="ARBA00022724"/>
    </source>
</evidence>
<evidence type="ECO:0000256" key="1">
    <source>
        <dbReference type="ARBA" id="ARBA00022527"/>
    </source>
</evidence>
<keyword evidence="5" id="KW-0418">Kinase</keyword>
<dbReference type="PROSITE" id="PS50011">
    <property type="entry name" value="PROTEIN_KINASE_DOM"/>
    <property type="match status" value="1"/>
</dbReference>
<dbReference type="Pfam" id="PF25787">
    <property type="entry name" value="HTH_SB"/>
    <property type="match status" value="1"/>
</dbReference>
<accession>A0ABN9LYC1</accession>
<feature type="domain" description="Protein kinase" evidence="7">
    <location>
        <begin position="1"/>
        <end position="327"/>
    </location>
</feature>
<dbReference type="InterPro" id="IPR036397">
    <property type="entry name" value="RNaseH_sf"/>
</dbReference>
<evidence type="ECO:0000256" key="2">
    <source>
        <dbReference type="ARBA" id="ARBA00022679"/>
    </source>
</evidence>
<keyword evidence="3" id="KW-0563">Paired box</keyword>
<keyword evidence="2" id="KW-0808">Transferase</keyword>
<dbReference type="InterPro" id="IPR009057">
    <property type="entry name" value="Homeodomain-like_sf"/>
</dbReference>
<gene>
    <name evidence="9" type="ORF">RIMI_LOCUS13576086</name>
</gene>
<dbReference type="PROSITE" id="PS51057">
    <property type="entry name" value="PAIRED_2"/>
    <property type="match status" value="1"/>
</dbReference>
<dbReference type="Pfam" id="PF01498">
    <property type="entry name" value="HTH_Tnp_Tc3_2"/>
    <property type="match status" value="1"/>
</dbReference>
<dbReference type="InterPro" id="IPR057667">
    <property type="entry name" value="HTH_SB"/>
</dbReference>
<dbReference type="SUPFAM" id="SSF46689">
    <property type="entry name" value="Homeodomain-like"/>
    <property type="match status" value="1"/>
</dbReference>
<evidence type="ECO:0000256" key="4">
    <source>
        <dbReference type="ARBA" id="ARBA00022741"/>
    </source>
</evidence>
<feature type="domain" description="Paired" evidence="8">
    <location>
        <begin position="194"/>
        <end position="314"/>
    </location>
</feature>
<organism evidence="9 10">
    <name type="scientific">Ranitomeya imitator</name>
    <name type="common">mimic poison frog</name>
    <dbReference type="NCBI Taxonomy" id="111125"/>
    <lineage>
        <taxon>Eukaryota</taxon>
        <taxon>Metazoa</taxon>
        <taxon>Chordata</taxon>
        <taxon>Craniata</taxon>
        <taxon>Vertebrata</taxon>
        <taxon>Euteleostomi</taxon>
        <taxon>Amphibia</taxon>
        <taxon>Batrachia</taxon>
        <taxon>Anura</taxon>
        <taxon>Neobatrachia</taxon>
        <taxon>Hyloidea</taxon>
        <taxon>Dendrobatidae</taxon>
        <taxon>Dendrobatinae</taxon>
        <taxon>Ranitomeya</taxon>
    </lineage>
</organism>
<evidence type="ECO:0000256" key="5">
    <source>
        <dbReference type="ARBA" id="ARBA00022777"/>
    </source>
</evidence>
<dbReference type="PANTHER" id="PTHR24351">
    <property type="entry name" value="RIBOSOMAL PROTEIN S6 KINASE"/>
    <property type="match status" value="1"/>
</dbReference>
<dbReference type="SUPFAM" id="SSF56112">
    <property type="entry name" value="Protein kinase-like (PK-like)"/>
    <property type="match status" value="1"/>
</dbReference>
<dbReference type="InterPro" id="IPR000719">
    <property type="entry name" value="Prot_kinase_dom"/>
</dbReference>